<dbReference type="PANTHER" id="PTHR43434:SF1">
    <property type="entry name" value="PHOSPHOGLYCOLATE PHOSPHATASE"/>
    <property type="match status" value="1"/>
</dbReference>
<protein>
    <recommendedName>
        <fullName evidence="3">Phosphoglycolate phosphatase</fullName>
    </recommendedName>
</protein>
<keyword evidence="2" id="KW-1185">Reference proteome</keyword>
<sequence length="313" mass="34613">MAGRFPMTIRRPVVHALILDMDNTLYDWVAYFVPAVQAMVTVAAKILGVSEQELRGDLQVVHRRHGNTEHPFALLETTTAERCLPGMSRRVRHEHLLPAFTAFNEVRRDRLHLYPGVAATLAAVRAAGCRVVGHTEAKDVNINSRARSLGLDTTLEAIYAPRFVGLPHPLSTDGERKQDTIRARVLPPTARKPNPEIARQISDQLGVPPYRCLYVGDNLSKDVTMAKRAGMLAAWARYGTHHDPHLWRDLVALSHWDPSAVNAVENADAESPQYAPDVVLDAFDELCEHYTFASPAGAVQLEPDCLRAGSVEG</sequence>
<dbReference type="InterPro" id="IPR023214">
    <property type="entry name" value="HAD_sf"/>
</dbReference>
<comment type="caution">
    <text evidence="1">The sequence shown here is derived from an EMBL/GenBank/DDBJ whole genome shotgun (WGS) entry which is preliminary data.</text>
</comment>
<dbReference type="InterPro" id="IPR036412">
    <property type="entry name" value="HAD-like_sf"/>
</dbReference>
<evidence type="ECO:0000313" key="2">
    <source>
        <dbReference type="Proteomes" id="UP000643165"/>
    </source>
</evidence>
<evidence type="ECO:0000313" key="1">
    <source>
        <dbReference type="EMBL" id="GIJ21354.1"/>
    </source>
</evidence>
<dbReference type="Pfam" id="PF00702">
    <property type="entry name" value="Hydrolase"/>
    <property type="match status" value="1"/>
</dbReference>
<dbReference type="SFLD" id="SFLDS00003">
    <property type="entry name" value="Haloacid_Dehalogenase"/>
    <property type="match status" value="1"/>
</dbReference>
<dbReference type="Gene3D" id="3.40.50.1000">
    <property type="entry name" value="HAD superfamily/HAD-like"/>
    <property type="match status" value="1"/>
</dbReference>
<organism evidence="1 2">
    <name type="scientific">Micromonospora lutea</name>
    <dbReference type="NCBI Taxonomy" id="419825"/>
    <lineage>
        <taxon>Bacteria</taxon>
        <taxon>Bacillati</taxon>
        <taxon>Actinomycetota</taxon>
        <taxon>Actinomycetes</taxon>
        <taxon>Micromonosporales</taxon>
        <taxon>Micromonosporaceae</taxon>
        <taxon>Micromonospora</taxon>
    </lineage>
</organism>
<accession>A0ABQ4ITW2</accession>
<dbReference type="Proteomes" id="UP000643165">
    <property type="component" value="Unassembled WGS sequence"/>
</dbReference>
<dbReference type="InterPro" id="IPR006439">
    <property type="entry name" value="HAD-SF_hydro_IA"/>
</dbReference>
<gene>
    <name evidence="1" type="ORF">Vlu01_19780</name>
</gene>
<dbReference type="SUPFAM" id="SSF56784">
    <property type="entry name" value="HAD-like"/>
    <property type="match status" value="1"/>
</dbReference>
<dbReference type="NCBIfam" id="TIGR01549">
    <property type="entry name" value="HAD-SF-IA-v1"/>
    <property type="match status" value="1"/>
</dbReference>
<dbReference type="EMBL" id="BOPB01000009">
    <property type="protein sequence ID" value="GIJ21354.1"/>
    <property type="molecule type" value="Genomic_DNA"/>
</dbReference>
<name>A0ABQ4ITW2_9ACTN</name>
<evidence type="ECO:0008006" key="3">
    <source>
        <dbReference type="Google" id="ProtNLM"/>
    </source>
</evidence>
<proteinExistence type="predicted"/>
<reference evidence="1 2" key="1">
    <citation type="submission" date="2021-01" db="EMBL/GenBank/DDBJ databases">
        <title>Whole genome shotgun sequence of Verrucosispora lutea NBRC 106530.</title>
        <authorList>
            <person name="Komaki H."/>
            <person name="Tamura T."/>
        </authorList>
    </citation>
    <scope>NUCLEOTIDE SEQUENCE [LARGE SCALE GENOMIC DNA]</scope>
    <source>
        <strain evidence="1 2">NBRC 106530</strain>
    </source>
</reference>
<dbReference type="SFLD" id="SFLDG01129">
    <property type="entry name" value="C1.5:_HAD__Beta-PGM__Phosphata"/>
    <property type="match status" value="1"/>
</dbReference>
<dbReference type="InterPro" id="IPR050155">
    <property type="entry name" value="HAD-like_hydrolase_sf"/>
</dbReference>
<dbReference type="PANTHER" id="PTHR43434">
    <property type="entry name" value="PHOSPHOGLYCOLATE PHOSPHATASE"/>
    <property type="match status" value="1"/>
</dbReference>